<dbReference type="EMBL" id="JXKA01000023">
    <property type="protein sequence ID" value="PCS10865.1"/>
    <property type="molecule type" value="Genomic_DNA"/>
</dbReference>
<dbReference type="InterPro" id="IPR013785">
    <property type="entry name" value="Aldolase_TIM"/>
</dbReference>
<dbReference type="AlphaFoldDB" id="A0A2A5SBM7"/>
<dbReference type="CDD" id="cd00564">
    <property type="entry name" value="TMP_TenI"/>
    <property type="match status" value="1"/>
</dbReference>
<evidence type="ECO:0000313" key="13">
    <source>
        <dbReference type="EMBL" id="PCS10865.1"/>
    </source>
</evidence>
<evidence type="ECO:0000256" key="8">
    <source>
        <dbReference type="ARBA" id="ARBA00047851"/>
    </source>
</evidence>
<keyword evidence="5" id="KW-0460">Magnesium</keyword>
<dbReference type="InterPro" id="IPR036206">
    <property type="entry name" value="ThiamineP_synth_sf"/>
</dbReference>
<dbReference type="GO" id="GO:0009228">
    <property type="term" value="P:thiamine biosynthetic process"/>
    <property type="evidence" value="ECO:0007669"/>
    <property type="project" value="UniProtKB-KW"/>
</dbReference>
<comment type="cofactor">
    <cofactor evidence="1">
        <name>Mg(2+)</name>
        <dbReference type="ChEBI" id="CHEBI:18420"/>
    </cofactor>
</comment>
<evidence type="ECO:0000256" key="9">
    <source>
        <dbReference type="ARBA" id="ARBA00047883"/>
    </source>
</evidence>
<evidence type="ECO:0000256" key="4">
    <source>
        <dbReference type="ARBA" id="ARBA00022723"/>
    </source>
</evidence>
<keyword evidence="3 10" id="KW-0808">Transferase</keyword>
<comment type="catalytic activity">
    <reaction evidence="9 10">
        <text>2-[(2R,5Z)-2-carboxy-4-methylthiazol-5(2H)-ylidene]ethyl phosphate + 4-amino-2-methyl-5-(diphosphooxymethyl)pyrimidine + 2 H(+) = thiamine phosphate + CO2 + diphosphate</text>
        <dbReference type="Rhea" id="RHEA:47844"/>
        <dbReference type="ChEBI" id="CHEBI:15378"/>
        <dbReference type="ChEBI" id="CHEBI:16526"/>
        <dbReference type="ChEBI" id="CHEBI:33019"/>
        <dbReference type="ChEBI" id="CHEBI:37575"/>
        <dbReference type="ChEBI" id="CHEBI:57841"/>
        <dbReference type="ChEBI" id="CHEBI:62899"/>
        <dbReference type="EC" id="2.5.1.3"/>
    </reaction>
</comment>
<evidence type="ECO:0000256" key="2">
    <source>
        <dbReference type="ARBA" id="ARBA00005165"/>
    </source>
</evidence>
<dbReference type="SUPFAM" id="SSF51391">
    <property type="entry name" value="Thiamin phosphate synthase"/>
    <property type="match status" value="1"/>
</dbReference>
<reference evidence="13 14" key="1">
    <citation type="submission" date="2014-12" db="EMBL/GenBank/DDBJ databases">
        <title>Draft genome sequences of 10 type strains of Lactococcus.</title>
        <authorList>
            <person name="Sun Z."/>
            <person name="Zhong Z."/>
            <person name="Liu W."/>
            <person name="Zhang W."/>
            <person name="Zhang H."/>
        </authorList>
    </citation>
    <scope>NUCLEOTIDE SEQUENCE [LARGE SCALE GENOMIC DNA]</scope>
    <source>
        <strain evidence="13 14">DSM 20450</strain>
    </source>
</reference>
<proteinExistence type="inferred from homology"/>
<evidence type="ECO:0000256" key="5">
    <source>
        <dbReference type="ARBA" id="ARBA00022842"/>
    </source>
</evidence>
<evidence type="ECO:0000256" key="7">
    <source>
        <dbReference type="ARBA" id="ARBA00047334"/>
    </source>
</evidence>
<dbReference type="PANTHER" id="PTHR20857">
    <property type="entry name" value="THIAMINE-PHOSPHATE PYROPHOSPHORYLASE"/>
    <property type="match status" value="1"/>
</dbReference>
<evidence type="ECO:0000256" key="1">
    <source>
        <dbReference type="ARBA" id="ARBA00001946"/>
    </source>
</evidence>
<comment type="caution">
    <text evidence="13">The sequence shown here is derived from an EMBL/GenBank/DDBJ whole genome shotgun (WGS) entry which is preliminary data.</text>
</comment>
<dbReference type="GO" id="GO:0046872">
    <property type="term" value="F:metal ion binding"/>
    <property type="evidence" value="ECO:0007669"/>
    <property type="project" value="UniProtKB-KW"/>
</dbReference>
<comment type="catalytic activity">
    <reaction evidence="8 10">
        <text>2-(2-carboxy-4-methylthiazol-5-yl)ethyl phosphate + 4-amino-2-methyl-5-(diphosphooxymethyl)pyrimidine + 2 H(+) = thiamine phosphate + CO2 + diphosphate</text>
        <dbReference type="Rhea" id="RHEA:47848"/>
        <dbReference type="ChEBI" id="CHEBI:15378"/>
        <dbReference type="ChEBI" id="CHEBI:16526"/>
        <dbReference type="ChEBI" id="CHEBI:33019"/>
        <dbReference type="ChEBI" id="CHEBI:37575"/>
        <dbReference type="ChEBI" id="CHEBI:57841"/>
        <dbReference type="ChEBI" id="CHEBI:62890"/>
        <dbReference type="EC" id="2.5.1.3"/>
    </reaction>
</comment>
<dbReference type="PANTHER" id="PTHR20857:SF15">
    <property type="entry name" value="THIAMINE-PHOSPHATE SYNTHASE"/>
    <property type="match status" value="1"/>
</dbReference>
<keyword evidence="4" id="KW-0479">Metal-binding</keyword>
<dbReference type="UniPathway" id="UPA00060">
    <property type="reaction ID" value="UER00141"/>
</dbReference>
<evidence type="ECO:0000256" key="6">
    <source>
        <dbReference type="ARBA" id="ARBA00022977"/>
    </source>
</evidence>
<organism evidence="13 14">
    <name type="scientific">Lactococcus lactis subsp. hordniae</name>
    <dbReference type="NCBI Taxonomy" id="203404"/>
    <lineage>
        <taxon>Bacteria</taxon>
        <taxon>Bacillati</taxon>
        <taxon>Bacillota</taxon>
        <taxon>Bacilli</taxon>
        <taxon>Lactobacillales</taxon>
        <taxon>Streptococcaceae</taxon>
        <taxon>Lactococcus</taxon>
    </lineage>
</organism>
<protein>
    <recommendedName>
        <fullName evidence="10">Thiamine-phosphate synthase</fullName>
        <ecNumber evidence="10">2.5.1.3</ecNumber>
    </recommendedName>
    <alternativeName>
        <fullName evidence="10">Thiamine-phosphate pyrophosphorylase</fullName>
    </alternativeName>
</protein>
<dbReference type="GO" id="GO:0009229">
    <property type="term" value="P:thiamine diphosphate biosynthetic process"/>
    <property type="evidence" value="ECO:0007669"/>
    <property type="project" value="UniProtKB-UniPathway"/>
</dbReference>
<dbReference type="GO" id="GO:0005737">
    <property type="term" value="C:cytoplasm"/>
    <property type="evidence" value="ECO:0007669"/>
    <property type="project" value="TreeGrafter"/>
</dbReference>
<evidence type="ECO:0000256" key="3">
    <source>
        <dbReference type="ARBA" id="ARBA00022679"/>
    </source>
</evidence>
<dbReference type="NCBIfam" id="TIGR00693">
    <property type="entry name" value="thiE"/>
    <property type="match status" value="1"/>
</dbReference>
<evidence type="ECO:0000256" key="10">
    <source>
        <dbReference type="RuleBase" id="RU003826"/>
    </source>
</evidence>
<dbReference type="InterPro" id="IPR022998">
    <property type="entry name" value="ThiamineP_synth_TenI"/>
</dbReference>
<dbReference type="Pfam" id="PF02581">
    <property type="entry name" value="TMP-TENI"/>
    <property type="match status" value="1"/>
</dbReference>
<dbReference type="Proteomes" id="UP000218744">
    <property type="component" value="Unassembled WGS sequence"/>
</dbReference>
<dbReference type="Gene3D" id="3.20.20.70">
    <property type="entry name" value="Aldolase class I"/>
    <property type="match status" value="1"/>
</dbReference>
<gene>
    <name evidence="13" type="ORF">RU90_GL001122</name>
</gene>
<comment type="similarity">
    <text evidence="10">Belongs to the thiamine-phosphate synthase family.</text>
</comment>
<comment type="pathway">
    <text evidence="2 11">Cofactor biosynthesis; thiamine diphosphate biosynthesis; thiamine phosphate from 4-amino-2-methyl-5-diphosphomethylpyrimidine and 4-methyl-5-(2-phosphoethyl)-thiazole: step 1/1.</text>
</comment>
<dbReference type="GO" id="GO:0004789">
    <property type="term" value="F:thiamine-phosphate diphosphorylase activity"/>
    <property type="evidence" value="ECO:0007669"/>
    <property type="project" value="UniProtKB-EC"/>
</dbReference>
<evidence type="ECO:0000313" key="14">
    <source>
        <dbReference type="Proteomes" id="UP000218744"/>
    </source>
</evidence>
<sequence>MNDDVELARELSADGIHVGQDDDSVSKIRELIGQEMWVGLSVSNDMELVSAQKSGADYLGIGPIYPTNSKSDAAEPIGIDHLRKMLEHNQLPTVGIGGITENSLTELSKIGLGGVAVISLLTESENYTNMVQKIKQNIR</sequence>
<feature type="domain" description="Thiamine phosphate synthase/TenI" evidence="12">
    <location>
        <begin position="2"/>
        <end position="119"/>
    </location>
</feature>
<name>A0A2A5SBM7_LACLH</name>
<accession>A0A2A5SBM7</accession>
<dbReference type="EC" id="2.5.1.3" evidence="10"/>
<evidence type="ECO:0000256" key="11">
    <source>
        <dbReference type="RuleBase" id="RU004253"/>
    </source>
</evidence>
<evidence type="ECO:0000259" key="12">
    <source>
        <dbReference type="Pfam" id="PF02581"/>
    </source>
</evidence>
<comment type="catalytic activity">
    <reaction evidence="7 10">
        <text>4-methyl-5-(2-phosphooxyethyl)-thiazole + 4-amino-2-methyl-5-(diphosphooxymethyl)pyrimidine + H(+) = thiamine phosphate + diphosphate</text>
        <dbReference type="Rhea" id="RHEA:22328"/>
        <dbReference type="ChEBI" id="CHEBI:15378"/>
        <dbReference type="ChEBI" id="CHEBI:33019"/>
        <dbReference type="ChEBI" id="CHEBI:37575"/>
        <dbReference type="ChEBI" id="CHEBI:57841"/>
        <dbReference type="ChEBI" id="CHEBI:58296"/>
        <dbReference type="EC" id="2.5.1.3"/>
    </reaction>
</comment>
<keyword evidence="6 10" id="KW-0784">Thiamine biosynthesis</keyword>
<dbReference type="InterPro" id="IPR034291">
    <property type="entry name" value="TMP_synthase"/>
</dbReference>